<gene>
    <name evidence="3" type="ORF">I8751_12185</name>
</gene>
<feature type="region of interest" description="Disordered" evidence="1">
    <location>
        <begin position="59"/>
        <end position="79"/>
    </location>
</feature>
<dbReference type="PANTHER" id="PTHR40446">
    <property type="entry name" value="N-ACETYLGLUCOSAMINE-1-PHOSPHODIESTER ALPHA-N-ACETYLGLUCOSAMINIDASE"/>
    <property type="match status" value="1"/>
</dbReference>
<dbReference type="GO" id="GO:0016798">
    <property type="term" value="F:hydrolase activity, acting on glycosyl bonds"/>
    <property type="evidence" value="ECO:0007669"/>
    <property type="project" value="UniProtKB-KW"/>
</dbReference>
<comment type="caution">
    <text evidence="3">The sequence shown here is derived from an EMBL/GenBank/DDBJ whole genome shotgun (WGS) entry which is preliminary data.</text>
</comment>
<keyword evidence="3" id="KW-0378">Hydrolase</keyword>
<organism evidence="3 4">
    <name type="scientific">Atlanticothrix silvestris CENA357</name>
    <dbReference type="NCBI Taxonomy" id="1725252"/>
    <lineage>
        <taxon>Bacteria</taxon>
        <taxon>Bacillati</taxon>
        <taxon>Cyanobacteriota</taxon>
        <taxon>Cyanophyceae</taxon>
        <taxon>Nostocales</taxon>
        <taxon>Nodulariaceae</taxon>
        <taxon>Atlanticothrix</taxon>
        <taxon>Atlanticothrix silvestris</taxon>
    </lineage>
</organism>
<evidence type="ECO:0000256" key="1">
    <source>
        <dbReference type="SAM" id="MobiDB-lite"/>
    </source>
</evidence>
<feature type="domain" description="Phosphodiester glycosidase" evidence="2">
    <location>
        <begin position="515"/>
        <end position="677"/>
    </location>
</feature>
<dbReference type="EMBL" id="JAECZB010000024">
    <property type="protein sequence ID" value="MBH8553113.1"/>
    <property type="molecule type" value="Genomic_DNA"/>
</dbReference>
<keyword evidence="3" id="KW-0326">Glycosidase</keyword>
<dbReference type="RefSeq" id="WP_214439405.1">
    <property type="nucleotide sequence ID" value="NZ_JAECZB010000024.1"/>
</dbReference>
<dbReference type="Pfam" id="PF09992">
    <property type="entry name" value="NAGPA"/>
    <property type="match status" value="1"/>
</dbReference>
<dbReference type="PANTHER" id="PTHR40446:SF2">
    <property type="entry name" value="N-ACETYLGLUCOSAMINE-1-PHOSPHODIESTER ALPHA-N-ACETYLGLUCOSAMINIDASE"/>
    <property type="match status" value="1"/>
</dbReference>
<protein>
    <submittedName>
        <fullName evidence="3">Phosphodiester glycosidase family protein</fullName>
    </submittedName>
</protein>
<feature type="region of interest" description="Disordered" evidence="1">
    <location>
        <begin position="218"/>
        <end position="249"/>
    </location>
</feature>
<sequence length="682" mass="73875">MPNYCCQQDHSAFANPDDVFSARHCANNKLPMGRLSGLFWAIVPPIIATVLCLSTTTHTTSAQQPQTDAKPTPAKTSQSLAGNQISLNGRTLPGAWLQRPGTAGQVKTHISDGVLKQLIGVDLLSSNNPARQPIDWFSSTKRPVLAAQLLEGYRYLDITNFAQAAGWQMQANGNILMIAIPKAQIKNILQSQPPSDKTVATLQSDRIVVDLDRPTPWQVSQGLPIKRPQTPTLDPDTPTPKPTAPPNRKWTVTLDGIADPLLIQRYTPLPPPPPSLPDLLKQLPPALPDPEALIQQVEVVKNQTIIHLSVPFGLSPRISTVANPNRLVIDIRPDAMLPRDITWATGLRWRQQFVNLGAERFPVVWLEVNPRQVGITLKPIWTNSDTLTGTAPLIQTAQRYLAAAAINGGYFNRNNKLPLGAIRRDNQWLSGPILNRGAIAWNNSGQFYLGRLTLEETLIAPNNLKLPILFLNSGYVQSGIARYTPAWGATYTPLTDNETILVIQKNQIIQQLPGGKASEAAVPIPPDGYILTLRGNAANTASQLPIGTTVSLSSATTPADFNRYPYIMGAGPLLLQNNQIVLDAKSEKFSNAFIAEKAIRSGICTTTTGTLMIAAVHNRAGGSGPSLAEHAQLMKLLGCVNALNLDGGSSTSLYLGGQLLDRSPNTAARVHNGIGIFLQQKR</sequence>
<evidence type="ECO:0000313" key="3">
    <source>
        <dbReference type="EMBL" id="MBH8553113.1"/>
    </source>
</evidence>
<proteinExistence type="predicted"/>
<dbReference type="AlphaFoldDB" id="A0A8J7HIK2"/>
<name>A0A8J7HIK2_9CYAN</name>
<accession>A0A8J7HIK2</accession>
<dbReference type="Proteomes" id="UP000599391">
    <property type="component" value="Unassembled WGS sequence"/>
</dbReference>
<evidence type="ECO:0000313" key="4">
    <source>
        <dbReference type="Proteomes" id="UP000599391"/>
    </source>
</evidence>
<evidence type="ECO:0000259" key="2">
    <source>
        <dbReference type="Pfam" id="PF09992"/>
    </source>
</evidence>
<keyword evidence="4" id="KW-1185">Reference proteome</keyword>
<reference evidence="3 4" key="1">
    <citation type="journal article" date="2021" name="Int. J. Syst. Evol. Microbiol.">
        <title>Amazonocrinis nigriterrae gen. nov., sp. nov., Atlanticothrix silvestris gen. nov., sp. nov. and Dendronalium phyllosphericum gen. nov., sp. nov., nostocacean cyanobacteria from Brazilian environments.</title>
        <authorList>
            <person name="Alvarenga D.O."/>
            <person name="Andreote A.P.D."/>
            <person name="Branco L.H.Z."/>
            <person name="Delbaje E."/>
            <person name="Cruz R.B."/>
            <person name="Varani A.M."/>
            <person name="Fiore M.F."/>
        </authorList>
    </citation>
    <scope>NUCLEOTIDE SEQUENCE [LARGE SCALE GENOMIC DNA]</scope>
    <source>
        <strain evidence="3 4">CENA357</strain>
    </source>
</reference>
<dbReference type="InterPro" id="IPR018711">
    <property type="entry name" value="NAGPA"/>
</dbReference>